<accession>A0A8S5U809</accession>
<proteinExistence type="predicted"/>
<reference evidence="1" key="1">
    <citation type="journal article" date="2021" name="Proc. Natl. Acad. Sci. U.S.A.">
        <title>A Catalog of Tens of Thousands of Viruses from Human Metagenomes Reveals Hidden Associations with Chronic Diseases.</title>
        <authorList>
            <person name="Tisza M.J."/>
            <person name="Buck C.B."/>
        </authorList>
    </citation>
    <scope>NUCLEOTIDE SEQUENCE</scope>
    <source>
        <strain evidence="1">CtGDt6</strain>
    </source>
</reference>
<dbReference type="EMBL" id="BK016032">
    <property type="protein sequence ID" value="DAF90581.1"/>
    <property type="molecule type" value="Genomic_DNA"/>
</dbReference>
<evidence type="ECO:0000313" key="1">
    <source>
        <dbReference type="EMBL" id="DAF90581.1"/>
    </source>
</evidence>
<protein>
    <submittedName>
        <fullName evidence="1">Uncharacterized protein</fullName>
    </submittedName>
</protein>
<organism evidence="1">
    <name type="scientific">Siphoviridae sp. ctGDt6</name>
    <dbReference type="NCBI Taxonomy" id="2825408"/>
    <lineage>
        <taxon>Viruses</taxon>
        <taxon>Duplodnaviria</taxon>
        <taxon>Heunggongvirae</taxon>
        <taxon>Uroviricota</taxon>
        <taxon>Caudoviricetes</taxon>
    </lineage>
</organism>
<sequence length="29" mass="3445">MVDTFQLVGNSHLIRTGRYPCQKELMMFE</sequence>
<name>A0A8S5U809_9CAUD</name>